<gene>
    <name evidence="1" type="ORF">Aory04_001073800</name>
</gene>
<sequence length="120" mass="13517">MHNDSTKNSSIKTANTVKTVRKPCIYALEISFWSSSVRLKSYKAKAEDVILEMSSSLNRPLRSLWRTLFRIAPDTALFVSREEGRCWRNSTCYADRSAHVADEVAKACDYGTVAFIGSCE</sequence>
<organism evidence="1 2">
    <name type="scientific">Aspergillus oryzae</name>
    <name type="common">Yellow koji mold</name>
    <dbReference type="NCBI Taxonomy" id="5062"/>
    <lineage>
        <taxon>Eukaryota</taxon>
        <taxon>Fungi</taxon>
        <taxon>Dikarya</taxon>
        <taxon>Ascomycota</taxon>
        <taxon>Pezizomycotina</taxon>
        <taxon>Eurotiomycetes</taxon>
        <taxon>Eurotiomycetidae</taxon>
        <taxon>Eurotiales</taxon>
        <taxon>Aspergillaceae</taxon>
        <taxon>Aspergillus</taxon>
        <taxon>Aspergillus subgen. Circumdati</taxon>
    </lineage>
</organism>
<dbReference type="AlphaFoldDB" id="A0AAN5C2V2"/>
<proteinExistence type="predicted"/>
<evidence type="ECO:0000313" key="1">
    <source>
        <dbReference type="EMBL" id="GMG35536.1"/>
    </source>
</evidence>
<accession>A0AAN5C2V2</accession>
<reference evidence="1" key="1">
    <citation type="submission" date="2023-04" db="EMBL/GenBank/DDBJ databases">
        <title>Aspergillus oryzae NBRC 4228.</title>
        <authorList>
            <person name="Ichikawa N."/>
            <person name="Sato H."/>
            <person name="Tonouchi N."/>
        </authorList>
    </citation>
    <scope>NUCLEOTIDE SEQUENCE</scope>
    <source>
        <strain evidence="1">NBRC 4228</strain>
    </source>
</reference>
<dbReference type="EMBL" id="BSYA01000171">
    <property type="protein sequence ID" value="GMG35536.1"/>
    <property type="molecule type" value="Genomic_DNA"/>
</dbReference>
<protein>
    <submittedName>
        <fullName evidence="1">Unnamed protein product</fullName>
    </submittedName>
</protein>
<dbReference type="Proteomes" id="UP001165205">
    <property type="component" value="Unassembled WGS sequence"/>
</dbReference>
<comment type="caution">
    <text evidence="1">The sequence shown here is derived from an EMBL/GenBank/DDBJ whole genome shotgun (WGS) entry which is preliminary data.</text>
</comment>
<evidence type="ECO:0000313" key="2">
    <source>
        <dbReference type="Proteomes" id="UP001165205"/>
    </source>
</evidence>
<name>A0AAN5C2V2_ASPOZ</name>